<gene>
    <name evidence="2" type="ORF">F3168_06975</name>
</gene>
<feature type="chain" id="PRO_5028830998" description="DUF4398 domain-containing protein" evidence="1">
    <location>
        <begin position="20"/>
        <end position="87"/>
    </location>
</feature>
<comment type="caution">
    <text evidence="2">The sequence shown here is derived from an EMBL/GenBank/DDBJ whole genome shotgun (WGS) entry which is preliminary data.</text>
</comment>
<dbReference type="AlphaFoldDB" id="A0A7C9KI52"/>
<feature type="signal peptide" evidence="1">
    <location>
        <begin position="1"/>
        <end position="19"/>
    </location>
</feature>
<dbReference type="Proteomes" id="UP000481327">
    <property type="component" value="Unassembled WGS sequence"/>
</dbReference>
<evidence type="ECO:0000313" key="2">
    <source>
        <dbReference type="EMBL" id="MQT16999.1"/>
    </source>
</evidence>
<protein>
    <recommendedName>
        <fullName evidence="4">DUF4398 domain-containing protein</fullName>
    </recommendedName>
</protein>
<dbReference type="RefSeq" id="WP_152577429.1">
    <property type="nucleotide sequence ID" value="NZ_JAATJI010000001.1"/>
</dbReference>
<evidence type="ECO:0000256" key="1">
    <source>
        <dbReference type="SAM" id="SignalP"/>
    </source>
</evidence>
<organism evidence="2 3">
    <name type="scientific">Sandarakinorhabdus fusca</name>
    <dbReference type="NCBI Taxonomy" id="1439888"/>
    <lineage>
        <taxon>Bacteria</taxon>
        <taxon>Pseudomonadati</taxon>
        <taxon>Pseudomonadota</taxon>
        <taxon>Alphaproteobacteria</taxon>
        <taxon>Sphingomonadales</taxon>
        <taxon>Sphingosinicellaceae</taxon>
        <taxon>Sandarakinorhabdus</taxon>
    </lineage>
</organism>
<keyword evidence="3" id="KW-1185">Reference proteome</keyword>
<dbReference type="EMBL" id="WIOL01000002">
    <property type="protein sequence ID" value="MQT16999.1"/>
    <property type="molecule type" value="Genomic_DNA"/>
</dbReference>
<accession>A0A7C9KI52</accession>
<evidence type="ECO:0000313" key="3">
    <source>
        <dbReference type="Proteomes" id="UP000481327"/>
    </source>
</evidence>
<sequence>MMKIAFALAMLAATGAAYAQEPVQNIDPARHGNLAAAQDLVRQAFDRLSLAQKENGNQLGDHAVKAKALLSQANAEIRLAADFANAR</sequence>
<reference evidence="2 3" key="1">
    <citation type="submission" date="2019-09" db="EMBL/GenBank/DDBJ databases">
        <title>Polymorphobacter sp. isolated from a lake in China.</title>
        <authorList>
            <person name="Liu Z."/>
        </authorList>
    </citation>
    <scope>NUCLEOTIDE SEQUENCE [LARGE SCALE GENOMIC DNA]</scope>
    <source>
        <strain evidence="2 3">D40P</strain>
    </source>
</reference>
<keyword evidence="1" id="KW-0732">Signal</keyword>
<proteinExistence type="predicted"/>
<evidence type="ECO:0008006" key="4">
    <source>
        <dbReference type="Google" id="ProtNLM"/>
    </source>
</evidence>
<dbReference type="OrthoDB" id="9135578at2"/>
<name>A0A7C9KI52_9SPHN</name>